<accession>A0A9P6AWT2</accession>
<dbReference type="EC" id="3.2.1.58" evidence="7"/>
<dbReference type="OrthoDB" id="62120at2759"/>
<evidence type="ECO:0000256" key="1">
    <source>
        <dbReference type="ARBA" id="ARBA00005641"/>
    </source>
</evidence>
<keyword evidence="3" id="KW-0325">Glycoprotein</keyword>
<keyword evidence="9" id="KW-1185">Reference proteome</keyword>
<evidence type="ECO:0000256" key="5">
    <source>
        <dbReference type="ARBA" id="ARBA00023316"/>
    </source>
</evidence>
<keyword evidence="5" id="KW-0961">Cell wall biogenesis/degradation</keyword>
<dbReference type="Proteomes" id="UP000886523">
    <property type="component" value="Unassembled WGS sequence"/>
</dbReference>
<dbReference type="GO" id="GO:0071555">
    <property type="term" value="P:cell wall organization"/>
    <property type="evidence" value="ECO:0007669"/>
    <property type="project" value="UniProtKB-KW"/>
</dbReference>
<dbReference type="InterPro" id="IPR050386">
    <property type="entry name" value="Glycosyl_hydrolase_5"/>
</dbReference>
<evidence type="ECO:0000256" key="6">
    <source>
        <dbReference type="ARBA" id="ARBA00036824"/>
    </source>
</evidence>
<comment type="caution">
    <text evidence="8">The sequence shown here is derived from an EMBL/GenBank/DDBJ whole genome shotgun (WGS) entry which is preliminary data.</text>
</comment>
<organism evidence="8 9">
    <name type="scientific">Hydnum rufescens UP504</name>
    <dbReference type="NCBI Taxonomy" id="1448309"/>
    <lineage>
        <taxon>Eukaryota</taxon>
        <taxon>Fungi</taxon>
        <taxon>Dikarya</taxon>
        <taxon>Basidiomycota</taxon>
        <taxon>Agaricomycotina</taxon>
        <taxon>Agaricomycetes</taxon>
        <taxon>Cantharellales</taxon>
        <taxon>Hydnaceae</taxon>
        <taxon>Hydnum</taxon>
    </lineage>
</organism>
<evidence type="ECO:0000256" key="3">
    <source>
        <dbReference type="ARBA" id="ARBA00023180"/>
    </source>
</evidence>
<dbReference type="GO" id="GO:0004338">
    <property type="term" value="F:glucan exo-1,3-beta-glucosidase activity"/>
    <property type="evidence" value="ECO:0007669"/>
    <property type="project" value="UniProtKB-EC"/>
</dbReference>
<dbReference type="PANTHER" id="PTHR31297:SF34">
    <property type="entry name" value="GLUCAN 1,3-BETA-GLUCOSIDASE 2"/>
    <property type="match status" value="1"/>
</dbReference>
<comment type="similarity">
    <text evidence="1">Belongs to the glycosyl hydrolase 5 (cellulase A) family.</text>
</comment>
<dbReference type="GO" id="GO:0009986">
    <property type="term" value="C:cell surface"/>
    <property type="evidence" value="ECO:0007669"/>
    <property type="project" value="TreeGrafter"/>
</dbReference>
<reference evidence="8" key="1">
    <citation type="journal article" date="2020" name="Nat. Commun.">
        <title>Large-scale genome sequencing of mycorrhizal fungi provides insights into the early evolution of symbiotic traits.</title>
        <authorList>
            <person name="Miyauchi S."/>
            <person name="Kiss E."/>
            <person name="Kuo A."/>
            <person name="Drula E."/>
            <person name="Kohler A."/>
            <person name="Sanchez-Garcia M."/>
            <person name="Morin E."/>
            <person name="Andreopoulos B."/>
            <person name="Barry K.W."/>
            <person name="Bonito G."/>
            <person name="Buee M."/>
            <person name="Carver A."/>
            <person name="Chen C."/>
            <person name="Cichocki N."/>
            <person name="Clum A."/>
            <person name="Culley D."/>
            <person name="Crous P.W."/>
            <person name="Fauchery L."/>
            <person name="Girlanda M."/>
            <person name="Hayes R.D."/>
            <person name="Keri Z."/>
            <person name="LaButti K."/>
            <person name="Lipzen A."/>
            <person name="Lombard V."/>
            <person name="Magnuson J."/>
            <person name="Maillard F."/>
            <person name="Murat C."/>
            <person name="Nolan M."/>
            <person name="Ohm R.A."/>
            <person name="Pangilinan J."/>
            <person name="Pereira M.F."/>
            <person name="Perotto S."/>
            <person name="Peter M."/>
            <person name="Pfister S."/>
            <person name="Riley R."/>
            <person name="Sitrit Y."/>
            <person name="Stielow J.B."/>
            <person name="Szollosi G."/>
            <person name="Zifcakova L."/>
            <person name="Stursova M."/>
            <person name="Spatafora J.W."/>
            <person name="Tedersoo L."/>
            <person name="Vaario L.M."/>
            <person name="Yamada A."/>
            <person name="Yan M."/>
            <person name="Wang P."/>
            <person name="Xu J."/>
            <person name="Bruns T."/>
            <person name="Baldrian P."/>
            <person name="Vilgalys R."/>
            <person name="Dunand C."/>
            <person name="Henrissat B."/>
            <person name="Grigoriev I.V."/>
            <person name="Hibbett D."/>
            <person name="Nagy L.G."/>
            <person name="Martin F.M."/>
        </authorList>
    </citation>
    <scope>NUCLEOTIDE SEQUENCE</scope>
    <source>
        <strain evidence="8">UP504</strain>
    </source>
</reference>
<evidence type="ECO:0000256" key="4">
    <source>
        <dbReference type="ARBA" id="ARBA00023295"/>
    </source>
</evidence>
<dbReference type="SUPFAM" id="SSF51445">
    <property type="entry name" value="(Trans)glycosidases"/>
    <property type="match status" value="1"/>
</dbReference>
<dbReference type="PANTHER" id="PTHR31297">
    <property type="entry name" value="GLUCAN ENDO-1,6-BETA-GLUCOSIDASE B"/>
    <property type="match status" value="1"/>
</dbReference>
<proteinExistence type="inferred from homology"/>
<evidence type="ECO:0000313" key="8">
    <source>
        <dbReference type="EMBL" id="KAF9513357.1"/>
    </source>
</evidence>
<gene>
    <name evidence="8" type="ORF">BS47DRAFT_1329702</name>
</gene>
<dbReference type="InterPro" id="IPR017853">
    <property type="entry name" value="GH"/>
</dbReference>
<dbReference type="AlphaFoldDB" id="A0A9P6AWT2"/>
<dbReference type="EMBL" id="MU128974">
    <property type="protein sequence ID" value="KAF9513357.1"/>
    <property type="molecule type" value="Genomic_DNA"/>
</dbReference>
<evidence type="ECO:0000313" key="9">
    <source>
        <dbReference type="Proteomes" id="UP000886523"/>
    </source>
</evidence>
<name>A0A9P6AWT2_9AGAM</name>
<dbReference type="GO" id="GO:0009251">
    <property type="term" value="P:glucan catabolic process"/>
    <property type="evidence" value="ECO:0007669"/>
    <property type="project" value="TreeGrafter"/>
</dbReference>
<dbReference type="GO" id="GO:0005576">
    <property type="term" value="C:extracellular region"/>
    <property type="evidence" value="ECO:0007669"/>
    <property type="project" value="TreeGrafter"/>
</dbReference>
<keyword evidence="4" id="KW-0326">Glycosidase</keyword>
<protein>
    <recommendedName>
        <fullName evidence="7">glucan 1,3-beta-glucosidase</fullName>
        <ecNumber evidence="7">3.2.1.58</ecNumber>
    </recommendedName>
</protein>
<sequence>MEDGTNFTYRNPFGGFWVDNPDDPFNNGAQAQSWVPALNETWDWNKNRAFGVNLAGWLVLEPFITPAYFEKYPGTLDEWSLSLAIANDPSSGGLQTVLENHYNTFVTEQDFAQIAGAGLSWVRIPFPFWAIEVRNAEPFLEGVSWTYFLKAIKWARKYGIRINLDLHTLPGSQNGYNHGGKQGSLDFLNGVMGIANAQRAVEYVRIITEFISEPEYSNIVPIFGIVNEPTIPIDVLSNFYLESHNMIRNISGYGAGNGPFISIHDAFTGPEHWVGYMVGADRLIIDSHPYFCFGPPDASPFAQQVNKPCTWGAGFNNSMMDFGVTTAGEWSLGFNDCGKWINGVGSGSRWEGTFGGSGTAVGNCSAWTEWSAFTASTKASLNEFALSSMDALPNWFFWTWKVGNSSITGQVEAPLWSYSLGLEHGWIPSDPRTSLGTCRAAGDYNPITASLQPTATGGPGAGTIAPTFVSSYSAWPPTSLPSIPDATLLPTYTATQGIPTLAAPTYTARNGTKIVGGTGWFNVNDHAQAPVNISGCTYPDPWNAVDLPIPTTSFCAAGATRRALYPAQTQAPAR</sequence>
<evidence type="ECO:0000256" key="7">
    <source>
        <dbReference type="ARBA" id="ARBA00038929"/>
    </source>
</evidence>
<comment type="catalytic activity">
    <reaction evidence="6">
        <text>Successive hydrolysis of beta-D-glucose units from the non-reducing ends of (1-&gt;3)-beta-D-glucans, releasing alpha-glucose.</text>
        <dbReference type="EC" id="3.2.1.58"/>
    </reaction>
</comment>
<dbReference type="Gene3D" id="3.20.20.80">
    <property type="entry name" value="Glycosidases"/>
    <property type="match status" value="1"/>
</dbReference>
<evidence type="ECO:0000256" key="2">
    <source>
        <dbReference type="ARBA" id="ARBA00022801"/>
    </source>
</evidence>
<keyword evidence="2 8" id="KW-0378">Hydrolase</keyword>